<evidence type="ECO:0000313" key="3">
    <source>
        <dbReference type="EMBL" id="MFC3606379.1"/>
    </source>
</evidence>
<dbReference type="Pfam" id="PF12200">
    <property type="entry name" value="DUF3597"/>
    <property type="match status" value="1"/>
</dbReference>
<evidence type="ECO:0000259" key="2">
    <source>
        <dbReference type="Pfam" id="PF12200"/>
    </source>
</evidence>
<dbReference type="SUPFAM" id="SSF158634">
    <property type="entry name" value="RPA2825-like"/>
    <property type="match status" value="1"/>
</dbReference>
<name>A0ABV7T0Q5_9GAMM</name>
<feature type="domain" description="DUF3597" evidence="2">
    <location>
        <begin position="49"/>
        <end position="159"/>
    </location>
</feature>
<reference evidence="4" key="1">
    <citation type="journal article" date="2019" name="Int. J. Syst. Evol. Microbiol.">
        <title>The Global Catalogue of Microorganisms (GCM) 10K type strain sequencing project: providing services to taxonomists for standard genome sequencing and annotation.</title>
        <authorList>
            <consortium name="The Broad Institute Genomics Platform"/>
            <consortium name="The Broad Institute Genome Sequencing Center for Infectious Disease"/>
            <person name="Wu L."/>
            <person name="Ma J."/>
        </authorList>
    </citation>
    <scope>NUCLEOTIDE SEQUENCE [LARGE SCALE GENOMIC DNA]</scope>
    <source>
        <strain evidence="4">KCTC 42447</strain>
    </source>
</reference>
<keyword evidence="4" id="KW-1185">Reference proteome</keyword>
<evidence type="ECO:0000256" key="1">
    <source>
        <dbReference type="SAM" id="MobiDB-lite"/>
    </source>
</evidence>
<feature type="compositionally biased region" description="Low complexity" evidence="1">
    <location>
        <begin position="58"/>
        <end position="74"/>
    </location>
</feature>
<sequence>MGLFDKIKDKLGMNQDAKQDTPVAGATAGPESVFPDERPSTTNNATTGPGRPVTDEGSASPTAAAPAPAPAADSARTTVFDVAAKLDEKAASHPEKLNWRTSIVDLLKLLDLDSSLGARKELATELGCPADKMGDSAQMNMWLHTEVMRKLVEHGGSVPPELAG</sequence>
<proteinExistence type="predicted"/>
<accession>A0ABV7T0Q5</accession>
<dbReference type="EMBL" id="JBHRXZ010000002">
    <property type="protein sequence ID" value="MFC3606379.1"/>
    <property type="molecule type" value="Genomic_DNA"/>
</dbReference>
<protein>
    <submittedName>
        <fullName evidence="3">DUF3597 domain-containing protein</fullName>
    </submittedName>
</protein>
<feature type="region of interest" description="Disordered" evidence="1">
    <location>
        <begin position="1"/>
        <end position="74"/>
    </location>
</feature>
<feature type="compositionally biased region" description="Basic and acidic residues" evidence="1">
    <location>
        <begin position="1"/>
        <end position="11"/>
    </location>
</feature>
<evidence type="ECO:0000313" key="4">
    <source>
        <dbReference type="Proteomes" id="UP001595630"/>
    </source>
</evidence>
<dbReference type="RefSeq" id="WP_386360375.1">
    <property type="nucleotide sequence ID" value="NZ_JBHRXZ010000002.1"/>
</dbReference>
<dbReference type="InterPro" id="IPR022016">
    <property type="entry name" value="DUF3597"/>
</dbReference>
<gene>
    <name evidence="3" type="ORF">ACFOMF_01080</name>
</gene>
<organism evidence="3 4">
    <name type="scientific">Stutzerimonas tarimensis</name>
    <dbReference type="NCBI Taxonomy" id="1507735"/>
    <lineage>
        <taxon>Bacteria</taxon>
        <taxon>Pseudomonadati</taxon>
        <taxon>Pseudomonadota</taxon>
        <taxon>Gammaproteobacteria</taxon>
        <taxon>Pseudomonadales</taxon>
        <taxon>Pseudomonadaceae</taxon>
        <taxon>Stutzerimonas</taxon>
    </lineage>
</organism>
<comment type="caution">
    <text evidence="3">The sequence shown here is derived from an EMBL/GenBank/DDBJ whole genome shotgun (WGS) entry which is preliminary data.</text>
</comment>
<dbReference type="Proteomes" id="UP001595630">
    <property type="component" value="Unassembled WGS sequence"/>
</dbReference>